<feature type="transmembrane region" description="Helical" evidence="3">
    <location>
        <begin position="206"/>
        <end position="227"/>
    </location>
</feature>
<evidence type="ECO:0000256" key="2">
    <source>
        <dbReference type="ARBA" id="ARBA00034247"/>
    </source>
</evidence>
<evidence type="ECO:0000256" key="3">
    <source>
        <dbReference type="SAM" id="Phobius"/>
    </source>
</evidence>
<keyword evidence="3" id="KW-0812">Transmembrane</keyword>
<feature type="domain" description="GGDEF" evidence="4">
    <location>
        <begin position="269"/>
        <end position="402"/>
    </location>
</feature>
<dbReference type="SMART" id="SM00267">
    <property type="entry name" value="GGDEF"/>
    <property type="match status" value="1"/>
</dbReference>
<feature type="transmembrane region" description="Helical" evidence="3">
    <location>
        <begin position="113"/>
        <end position="133"/>
    </location>
</feature>
<evidence type="ECO:0000313" key="6">
    <source>
        <dbReference type="Proteomes" id="UP000317550"/>
    </source>
</evidence>
<dbReference type="GO" id="GO:0052621">
    <property type="term" value="F:diguanylate cyclase activity"/>
    <property type="evidence" value="ECO:0007669"/>
    <property type="project" value="UniProtKB-EC"/>
</dbReference>
<dbReference type="EC" id="2.7.7.65" evidence="1"/>
<dbReference type="InterPro" id="IPR000160">
    <property type="entry name" value="GGDEF_dom"/>
</dbReference>
<protein>
    <recommendedName>
        <fullName evidence="1">diguanylate cyclase</fullName>
        <ecNumber evidence="1">2.7.7.65</ecNumber>
    </recommendedName>
</protein>
<proteinExistence type="predicted"/>
<dbReference type="InterPro" id="IPR043128">
    <property type="entry name" value="Rev_trsase/Diguanyl_cyclase"/>
</dbReference>
<dbReference type="PANTHER" id="PTHR45138">
    <property type="entry name" value="REGULATORY COMPONENTS OF SENSORY TRANSDUCTION SYSTEM"/>
    <property type="match status" value="1"/>
</dbReference>
<dbReference type="PANTHER" id="PTHR45138:SF9">
    <property type="entry name" value="DIGUANYLATE CYCLASE DGCM-RELATED"/>
    <property type="match status" value="1"/>
</dbReference>
<dbReference type="Proteomes" id="UP000317550">
    <property type="component" value="Chromosome"/>
</dbReference>
<reference evidence="6" key="1">
    <citation type="submission" date="2019-07" db="EMBL/GenBank/DDBJ databases">
        <title>Chitinimonas sp. nov., isolated from Ny-Alesund, arctica soil.</title>
        <authorList>
            <person name="Xu Q."/>
            <person name="Peng F."/>
        </authorList>
    </citation>
    <scope>NUCLEOTIDE SEQUENCE [LARGE SCALE GENOMIC DNA]</scope>
    <source>
        <strain evidence="6">R3-44</strain>
    </source>
</reference>
<dbReference type="PROSITE" id="PS50887">
    <property type="entry name" value="GGDEF"/>
    <property type="match status" value="1"/>
</dbReference>
<accession>A0A516SKL6</accession>
<feature type="transmembrane region" description="Helical" evidence="3">
    <location>
        <begin position="139"/>
        <end position="159"/>
    </location>
</feature>
<dbReference type="OrthoDB" id="5115878at2"/>
<keyword evidence="6" id="KW-1185">Reference proteome</keyword>
<name>A0A516SKL6_9NEIS</name>
<feature type="transmembrane region" description="Helical" evidence="3">
    <location>
        <begin position="171"/>
        <end position="194"/>
    </location>
</feature>
<dbReference type="CDD" id="cd01949">
    <property type="entry name" value="GGDEF"/>
    <property type="match status" value="1"/>
</dbReference>
<dbReference type="SUPFAM" id="SSF55073">
    <property type="entry name" value="Nucleotide cyclase"/>
    <property type="match status" value="1"/>
</dbReference>
<evidence type="ECO:0000259" key="4">
    <source>
        <dbReference type="PROSITE" id="PS50887"/>
    </source>
</evidence>
<keyword evidence="3" id="KW-1133">Transmembrane helix</keyword>
<feature type="transmembrane region" description="Helical" evidence="3">
    <location>
        <begin position="23"/>
        <end position="45"/>
    </location>
</feature>
<dbReference type="AlphaFoldDB" id="A0A516SKL6"/>
<gene>
    <name evidence="5" type="ORF">FNU76_21355</name>
</gene>
<dbReference type="InterPro" id="IPR029787">
    <property type="entry name" value="Nucleotide_cyclase"/>
</dbReference>
<dbReference type="EMBL" id="CP041730">
    <property type="protein sequence ID" value="QDQ28696.1"/>
    <property type="molecule type" value="Genomic_DNA"/>
</dbReference>
<evidence type="ECO:0000256" key="1">
    <source>
        <dbReference type="ARBA" id="ARBA00012528"/>
    </source>
</evidence>
<keyword evidence="3" id="KW-0472">Membrane</keyword>
<dbReference type="KEGG" id="cari:FNU76_21355"/>
<sequence>MDMGGVPVGQGLPGGRRMSYPDISTLILAESLMLLQLAALVFVTGIRVQGVMQGPRAWSIGLLAYALAEFSFTIVLKGSPQAAFLPDLLATIGCGAFIIGLDDFADRPRRWPLIMTMLGVHVVSLYAFSVLWPSYHARLMVFSAMQVIFCAAVLISLTMRVQPQRRLGLSLFRSLAYGWSVINMLRMALALVFPLEGSELHHLRELIFYVLVLFFGIWLALGCLLLIHERIASDLLYATKMDLLTNCLNRRGFTEALQLEKRRLVRSWMPTSILAIEIDLFAELVDKHGQESADEALMQFAKVVREELRDVDGFARMGGESFAVLLLDADRAGAHKVAERLRRRVEDLVLYTASGPLWFTVSIGVAGLPPVTFELENTLEEAQQALIAAKQAGCNVVALAEGRLPANA</sequence>
<dbReference type="InterPro" id="IPR050469">
    <property type="entry name" value="Diguanylate_Cyclase"/>
</dbReference>
<feature type="transmembrane region" description="Helical" evidence="3">
    <location>
        <begin position="348"/>
        <end position="368"/>
    </location>
</feature>
<dbReference type="Gene3D" id="3.30.70.270">
    <property type="match status" value="1"/>
</dbReference>
<comment type="catalytic activity">
    <reaction evidence="2">
        <text>2 GTP = 3',3'-c-di-GMP + 2 diphosphate</text>
        <dbReference type="Rhea" id="RHEA:24898"/>
        <dbReference type="ChEBI" id="CHEBI:33019"/>
        <dbReference type="ChEBI" id="CHEBI:37565"/>
        <dbReference type="ChEBI" id="CHEBI:58805"/>
        <dbReference type="EC" id="2.7.7.65"/>
    </reaction>
</comment>
<feature type="transmembrane region" description="Helical" evidence="3">
    <location>
        <begin position="57"/>
        <end position="76"/>
    </location>
</feature>
<evidence type="ECO:0000313" key="5">
    <source>
        <dbReference type="EMBL" id="QDQ28696.1"/>
    </source>
</evidence>
<dbReference type="Pfam" id="PF00990">
    <property type="entry name" value="GGDEF"/>
    <property type="match status" value="1"/>
</dbReference>
<feature type="transmembrane region" description="Helical" evidence="3">
    <location>
        <begin position="82"/>
        <end position="101"/>
    </location>
</feature>
<organism evidence="5 6">
    <name type="scientific">Chitinimonas arctica</name>
    <dbReference type="NCBI Taxonomy" id="2594795"/>
    <lineage>
        <taxon>Bacteria</taxon>
        <taxon>Pseudomonadati</taxon>
        <taxon>Pseudomonadota</taxon>
        <taxon>Betaproteobacteria</taxon>
        <taxon>Neisseriales</taxon>
        <taxon>Chitinibacteraceae</taxon>
        <taxon>Chitinimonas</taxon>
    </lineage>
</organism>
<dbReference type="NCBIfam" id="TIGR00254">
    <property type="entry name" value="GGDEF"/>
    <property type="match status" value="1"/>
</dbReference>